<keyword evidence="6" id="KW-1185">Reference proteome</keyword>
<evidence type="ECO:0000256" key="1">
    <source>
        <dbReference type="RuleBase" id="RU369098"/>
    </source>
</evidence>
<feature type="region of interest" description="Disordered" evidence="2">
    <location>
        <begin position="813"/>
        <end position="860"/>
    </location>
</feature>
<feature type="compositionally biased region" description="Low complexity" evidence="2">
    <location>
        <begin position="822"/>
        <end position="835"/>
    </location>
</feature>
<gene>
    <name evidence="5" type="ORF">NKR23_g2862</name>
</gene>
<dbReference type="EMBL" id="JANBVO010000005">
    <property type="protein sequence ID" value="KAJ9152101.1"/>
    <property type="molecule type" value="Genomic_DNA"/>
</dbReference>
<keyword evidence="1" id="KW-0539">Nucleus</keyword>
<dbReference type="Gene3D" id="1.25.40.10">
    <property type="entry name" value="Tetratricopeptide repeat domain"/>
    <property type="match status" value="1"/>
</dbReference>
<dbReference type="InterPro" id="IPR045153">
    <property type="entry name" value="Est1/Ebs1-like"/>
</dbReference>
<reference evidence="5" key="1">
    <citation type="submission" date="2022-07" db="EMBL/GenBank/DDBJ databases">
        <title>Fungi with potential for degradation of polypropylene.</title>
        <authorList>
            <person name="Gostincar C."/>
        </authorList>
    </citation>
    <scope>NUCLEOTIDE SEQUENCE</scope>
    <source>
        <strain evidence="5">EXF-13308</strain>
    </source>
</reference>
<evidence type="ECO:0000256" key="2">
    <source>
        <dbReference type="SAM" id="MobiDB-lite"/>
    </source>
</evidence>
<feature type="compositionally biased region" description="Low complexity" evidence="2">
    <location>
        <begin position="898"/>
        <end position="911"/>
    </location>
</feature>
<dbReference type="InterPro" id="IPR018834">
    <property type="entry name" value="DNA/RNA-bd_Est1-type"/>
</dbReference>
<feature type="region of interest" description="Disordered" evidence="2">
    <location>
        <begin position="596"/>
        <end position="627"/>
    </location>
</feature>
<dbReference type="GO" id="GO:0005634">
    <property type="term" value="C:nucleus"/>
    <property type="evidence" value="ECO:0007669"/>
    <property type="project" value="UniProtKB-SubCell"/>
</dbReference>
<feature type="compositionally biased region" description="Polar residues" evidence="2">
    <location>
        <begin position="596"/>
        <end position="607"/>
    </location>
</feature>
<dbReference type="Pfam" id="PF10373">
    <property type="entry name" value="EST1_DNA_bind"/>
    <property type="match status" value="1"/>
</dbReference>
<comment type="function">
    <text evidence="1">Plays a role in nonsense-mediated mRNA decay.</text>
</comment>
<comment type="caution">
    <text evidence="5">The sequence shown here is derived from an EMBL/GenBank/DDBJ whole genome shotgun (WGS) entry which is preliminary data.</text>
</comment>
<feature type="region of interest" description="Disordered" evidence="2">
    <location>
        <begin position="883"/>
        <end position="911"/>
    </location>
</feature>
<dbReference type="Proteomes" id="UP001174694">
    <property type="component" value="Unassembled WGS sequence"/>
</dbReference>
<protein>
    <recommendedName>
        <fullName evidence="1">Nonsense-mediated mRNA decay factor</fullName>
    </recommendedName>
</protein>
<comment type="subcellular location">
    <subcellularLocation>
        <location evidence="1">Nucleus</location>
    </subcellularLocation>
</comment>
<evidence type="ECO:0000313" key="5">
    <source>
        <dbReference type="EMBL" id="KAJ9152101.1"/>
    </source>
</evidence>
<evidence type="ECO:0000259" key="3">
    <source>
        <dbReference type="Pfam" id="PF10373"/>
    </source>
</evidence>
<keyword evidence="1" id="KW-0866">Nonsense-mediated mRNA decay</keyword>
<feature type="region of interest" description="Disordered" evidence="2">
    <location>
        <begin position="669"/>
        <end position="688"/>
    </location>
</feature>
<feature type="domain" description="DNA/RNA-binding" evidence="3">
    <location>
        <begin position="194"/>
        <end position="480"/>
    </location>
</feature>
<feature type="region of interest" description="Disordered" evidence="2">
    <location>
        <begin position="727"/>
        <end position="760"/>
    </location>
</feature>
<name>A0AA38VV42_9PEZI</name>
<sequence>MASTAQQTWLNAQKARRAVLKEIEQLKKDAGDKNEEAHLHAVEDLLSGFRLACVQTIFLDFKFSAEHDVEGTLWQIHSFVNNEYRGLLGRLKVPQQLVTKRKVERMYAKYLRTAQYFYKGYIQRLWARYDLPQLERIARCIRVDPLETGNVERLEAASVQPEMLKSCHATLIHLGDLSRYRAKARQKLHASETALTYYAIAQDVNPDSGFAHHQMGVVHLDDKNHLEIVYHFYRAWAVESPHPNAANNLEVEFKSLLLPSTPGRRSGPPDAHEAFKSWFVRLHARFFKGEVFSQHAELEEEVLHRFEMILKNPGVIPLLLKMVLINISAYHIAKTKVERKWTLTASRSCQFILRLNVRAILTLTRLLQTELRDVDKSAPPAQDGRVPGSAGGSSAGTSGSQAYAENIIPLLRIYVAWICAYRADLIKYEEHLEPYIHEMYRTLAQSATRLVQEFGGRDLAASPYLLFEDLEVLGLSPIDHPGLPSPCRLQRLADRDVRKPRAEDLGRAPKGSREETMSRVYDILSCIFSLASDPAFPLVADAGDGESLEAVTISYQEGAHQPQPSGGSTAGPSSLLDASVKDLTSRLTGFQAGVEQSGSGLSASLTKSGELPPVATGDERQSYAASSLGGQTIQVNAEQQGHVDTAAEIEAEFSIDRDMYNMVNDFLAPPEASSRQPAHEETSYGMHSSTADEIFGALQSKSPTPRSATGKAFPTLPWNYFISPTPHRPDQVGVTGSPDGTRAPRTYGGSPSGWGNSTLRLEDPFVAPVDTRLRRDISSLFDADYPAALGDSTRGGNMDLDFLQQTSANFTGSAVARASGHQPTSSTSSSQPSTSRQGWNTVAGSNRRMSQPLNDTYGETLDQSSKQANQLGARYKEPPFASTAFSQQTSSLPPVNSPWGLPGAQAGAQAGPFPRYRQASLSSGYYSQPNNAFQGTTGAMCNGNVYNATTAFGRGPVATKDDPTHFRNAVKRTHVAPAVQAADDYDRAVLASAMVDEDGKKPRAKGRT</sequence>
<feature type="compositionally biased region" description="Polar residues" evidence="2">
    <location>
        <begin position="883"/>
        <end position="894"/>
    </location>
</feature>
<dbReference type="PANTHER" id="PTHR15696">
    <property type="entry name" value="SMG-7 SUPPRESSOR WITH MORPHOLOGICAL EFFECT ON GENITALIA PROTEIN 7"/>
    <property type="match status" value="1"/>
</dbReference>
<dbReference type="InterPro" id="IPR019458">
    <property type="entry name" value="Est1-like_N"/>
</dbReference>
<dbReference type="GO" id="GO:0000184">
    <property type="term" value="P:nuclear-transcribed mRNA catabolic process, nonsense-mediated decay"/>
    <property type="evidence" value="ECO:0007669"/>
    <property type="project" value="UniProtKB-KW"/>
</dbReference>
<dbReference type="Pfam" id="PF10374">
    <property type="entry name" value="EST1"/>
    <property type="match status" value="1"/>
</dbReference>
<organism evidence="5 6">
    <name type="scientific">Pleurostoma richardsiae</name>
    <dbReference type="NCBI Taxonomy" id="41990"/>
    <lineage>
        <taxon>Eukaryota</taxon>
        <taxon>Fungi</taxon>
        <taxon>Dikarya</taxon>
        <taxon>Ascomycota</taxon>
        <taxon>Pezizomycotina</taxon>
        <taxon>Sordariomycetes</taxon>
        <taxon>Sordariomycetidae</taxon>
        <taxon>Calosphaeriales</taxon>
        <taxon>Pleurostomataceae</taxon>
        <taxon>Pleurostoma</taxon>
    </lineage>
</organism>
<accession>A0AA38VV42</accession>
<feature type="compositionally biased region" description="Polar residues" evidence="2">
    <location>
        <begin position="836"/>
        <end position="854"/>
    </location>
</feature>
<proteinExistence type="predicted"/>
<feature type="domain" description="Telomerase activating protein Est1-like N-terminal" evidence="4">
    <location>
        <begin position="68"/>
        <end position="183"/>
    </location>
</feature>
<dbReference type="InterPro" id="IPR011990">
    <property type="entry name" value="TPR-like_helical_dom_sf"/>
</dbReference>
<dbReference type="PANTHER" id="PTHR15696:SF36">
    <property type="entry name" value="NONSENSE-MEDIATED MRNA DECAY FACTOR"/>
    <property type="match status" value="1"/>
</dbReference>
<dbReference type="AlphaFoldDB" id="A0AA38VV42"/>
<evidence type="ECO:0000313" key="6">
    <source>
        <dbReference type="Proteomes" id="UP001174694"/>
    </source>
</evidence>
<dbReference type="SUPFAM" id="SSF48452">
    <property type="entry name" value="TPR-like"/>
    <property type="match status" value="1"/>
</dbReference>
<feature type="region of interest" description="Disordered" evidence="2">
    <location>
        <begin position="376"/>
        <end position="398"/>
    </location>
</feature>
<evidence type="ECO:0000259" key="4">
    <source>
        <dbReference type="Pfam" id="PF10374"/>
    </source>
</evidence>